<dbReference type="AlphaFoldDB" id="A0A4R3NAE3"/>
<dbReference type="InterPro" id="IPR010227">
    <property type="entry name" value="NADH_Q_OxRdtase_chainM/4"/>
</dbReference>
<accession>A0A4R3NAE3</accession>
<evidence type="ECO:0000256" key="1">
    <source>
        <dbReference type="ARBA" id="ARBA00004651"/>
    </source>
</evidence>
<comment type="similarity">
    <text evidence="2">Belongs to the complex I subunit 4 family.</text>
</comment>
<feature type="transmembrane region" description="Helical" evidence="7">
    <location>
        <begin position="366"/>
        <end position="389"/>
    </location>
</feature>
<keyword evidence="5 7" id="KW-0472">Membrane</keyword>
<evidence type="ECO:0000256" key="7">
    <source>
        <dbReference type="SAM" id="Phobius"/>
    </source>
</evidence>
<feature type="transmembrane region" description="Helical" evidence="7">
    <location>
        <begin position="84"/>
        <end position="102"/>
    </location>
</feature>
<dbReference type="InterPro" id="IPR003918">
    <property type="entry name" value="NADH_UbQ_OxRdtase"/>
</dbReference>
<dbReference type="GO" id="GO:0048039">
    <property type="term" value="F:ubiquinone binding"/>
    <property type="evidence" value="ECO:0007669"/>
    <property type="project" value="TreeGrafter"/>
</dbReference>
<dbReference type="OrthoDB" id="9811718at2"/>
<gene>
    <name evidence="9" type="ORF">EDD68_102124</name>
</gene>
<name>A0A4R3NAE3_9BACI</name>
<evidence type="ECO:0000259" key="8">
    <source>
        <dbReference type="Pfam" id="PF00361"/>
    </source>
</evidence>
<dbReference type="GO" id="GO:0015990">
    <property type="term" value="P:electron transport coupled proton transport"/>
    <property type="evidence" value="ECO:0007669"/>
    <property type="project" value="TreeGrafter"/>
</dbReference>
<dbReference type="PANTHER" id="PTHR43507:SF1">
    <property type="entry name" value="NADH-UBIQUINONE OXIDOREDUCTASE CHAIN 4"/>
    <property type="match status" value="1"/>
</dbReference>
<organism evidence="9 10">
    <name type="scientific">Melghiribacillus thermohalophilus</name>
    <dbReference type="NCBI Taxonomy" id="1324956"/>
    <lineage>
        <taxon>Bacteria</taxon>
        <taxon>Bacillati</taxon>
        <taxon>Bacillota</taxon>
        <taxon>Bacilli</taxon>
        <taxon>Bacillales</taxon>
        <taxon>Bacillaceae</taxon>
        <taxon>Melghiribacillus</taxon>
    </lineage>
</organism>
<dbReference type="PANTHER" id="PTHR43507">
    <property type="entry name" value="NADH-UBIQUINONE OXIDOREDUCTASE CHAIN 4"/>
    <property type="match status" value="1"/>
</dbReference>
<protein>
    <submittedName>
        <fullName evidence="9">NADH dehydrogenase subunit M</fullName>
    </submittedName>
</protein>
<dbReference type="GO" id="GO:0005886">
    <property type="term" value="C:plasma membrane"/>
    <property type="evidence" value="ECO:0007669"/>
    <property type="project" value="UniProtKB-SubCell"/>
</dbReference>
<evidence type="ECO:0000313" key="10">
    <source>
        <dbReference type="Proteomes" id="UP000294650"/>
    </source>
</evidence>
<keyword evidence="10" id="KW-1185">Reference proteome</keyword>
<evidence type="ECO:0000256" key="6">
    <source>
        <dbReference type="RuleBase" id="RU000320"/>
    </source>
</evidence>
<dbReference type="NCBIfam" id="TIGR01972">
    <property type="entry name" value="NDH_I_M"/>
    <property type="match status" value="1"/>
</dbReference>
<dbReference type="RefSeq" id="WP_132370779.1">
    <property type="nucleotide sequence ID" value="NZ_SMAN01000002.1"/>
</dbReference>
<feature type="transmembrane region" description="Helical" evidence="7">
    <location>
        <begin position="409"/>
        <end position="432"/>
    </location>
</feature>
<feature type="transmembrane region" description="Helical" evidence="7">
    <location>
        <begin position="33"/>
        <end position="52"/>
    </location>
</feature>
<feature type="domain" description="NADH:quinone oxidoreductase/Mrp antiporter transmembrane" evidence="8">
    <location>
        <begin position="132"/>
        <end position="420"/>
    </location>
</feature>
<feature type="transmembrane region" description="Helical" evidence="7">
    <location>
        <begin position="208"/>
        <end position="228"/>
    </location>
</feature>
<feature type="transmembrane region" description="Helical" evidence="7">
    <location>
        <begin position="137"/>
        <end position="156"/>
    </location>
</feature>
<dbReference type="EMBL" id="SMAN01000002">
    <property type="protein sequence ID" value="TCT26422.1"/>
    <property type="molecule type" value="Genomic_DNA"/>
</dbReference>
<comment type="caution">
    <text evidence="9">The sequence shown here is derived from an EMBL/GenBank/DDBJ whole genome shotgun (WGS) entry which is preliminary data.</text>
</comment>
<evidence type="ECO:0000256" key="4">
    <source>
        <dbReference type="ARBA" id="ARBA00022989"/>
    </source>
</evidence>
<feature type="transmembrane region" description="Helical" evidence="7">
    <location>
        <begin position="332"/>
        <end position="354"/>
    </location>
</feature>
<comment type="subcellular location">
    <subcellularLocation>
        <location evidence="1">Cell membrane</location>
        <topology evidence="1">Multi-pass membrane protein</topology>
    </subcellularLocation>
    <subcellularLocation>
        <location evidence="6">Membrane</location>
        <topology evidence="6">Multi-pass membrane protein</topology>
    </subcellularLocation>
</comment>
<dbReference type="PRINTS" id="PR01437">
    <property type="entry name" value="NUOXDRDTASE4"/>
</dbReference>
<proteinExistence type="inferred from homology"/>
<dbReference type="GO" id="GO:0042773">
    <property type="term" value="P:ATP synthesis coupled electron transport"/>
    <property type="evidence" value="ECO:0007669"/>
    <property type="project" value="InterPro"/>
</dbReference>
<dbReference type="InterPro" id="IPR001750">
    <property type="entry name" value="ND/Mrp_TM"/>
</dbReference>
<reference evidence="9 10" key="1">
    <citation type="submission" date="2019-03" db="EMBL/GenBank/DDBJ databases">
        <title>Genomic Encyclopedia of Type Strains, Phase IV (KMG-IV): sequencing the most valuable type-strain genomes for metagenomic binning, comparative biology and taxonomic classification.</title>
        <authorList>
            <person name="Goeker M."/>
        </authorList>
    </citation>
    <scope>NUCLEOTIDE SEQUENCE [LARGE SCALE GENOMIC DNA]</scope>
    <source>
        <strain evidence="9 10">DSM 25894</strain>
    </source>
</reference>
<feature type="transmembrane region" description="Helical" evidence="7">
    <location>
        <begin position="453"/>
        <end position="471"/>
    </location>
</feature>
<evidence type="ECO:0000256" key="2">
    <source>
        <dbReference type="ARBA" id="ARBA00009025"/>
    </source>
</evidence>
<feature type="transmembrane region" description="Helical" evidence="7">
    <location>
        <begin position="305"/>
        <end position="326"/>
    </location>
</feature>
<sequence>MGLLSLFVFSPIVGLVLISLLSNNSSPKIVQRYALIGGFIPLIVSWIVYFIYQRNNRLAENFSWFSYETDSRTLVIDYELELNGFRLALLLLTTLIVTLSILASVKDIKKNPKLFYQWLFILELGMLGVFASDNMFLFFFFFELTLIPMFFLIGKWGHVEREETAYKYLIYNGLGSAVLLIAIVAVFIQAGNANFEAVKDYMSTMDDQAYQIGVIVAFLVAFGVKLPIVPLHSWMVNVHVYAPPAVVMIHAGVLLKIGAYGLLQFGAGMFPETFPLLAVTLAVLGLINLLYGAFLALIQDDLRKVFAYASVSHMGIILLGIAGMNTAGYQGAIFQTISHGLISALLFYLVGVLINRTSTTNLEKLGGLWTTAPVLSGFFLAAALAGLGLPGMSGFVSEFMAFLGVFENLPVFGAIGIIGIILTAVYFLRAILNISFGKRKGKALDKMTDLRNLELLPAGVLLAFIILIGVYPDSLGQLLQITLETFVAGMGG</sequence>
<evidence type="ECO:0000256" key="3">
    <source>
        <dbReference type="ARBA" id="ARBA00022692"/>
    </source>
</evidence>
<evidence type="ECO:0000256" key="5">
    <source>
        <dbReference type="ARBA" id="ARBA00023136"/>
    </source>
</evidence>
<feature type="transmembrane region" description="Helical" evidence="7">
    <location>
        <begin position="168"/>
        <end position="188"/>
    </location>
</feature>
<dbReference type="GO" id="GO:0003954">
    <property type="term" value="F:NADH dehydrogenase activity"/>
    <property type="evidence" value="ECO:0007669"/>
    <property type="project" value="TreeGrafter"/>
</dbReference>
<feature type="transmembrane region" description="Helical" evidence="7">
    <location>
        <begin position="240"/>
        <end position="262"/>
    </location>
</feature>
<feature type="transmembrane region" description="Helical" evidence="7">
    <location>
        <begin position="114"/>
        <end position="131"/>
    </location>
</feature>
<feature type="transmembrane region" description="Helical" evidence="7">
    <location>
        <begin position="274"/>
        <end position="298"/>
    </location>
</feature>
<keyword evidence="4 7" id="KW-1133">Transmembrane helix</keyword>
<keyword evidence="3 6" id="KW-0812">Transmembrane</keyword>
<dbReference type="Pfam" id="PF00361">
    <property type="entry name" value="Proton_antipo_M"/>
    <property type="match status" value="1"/>
</dbReference>
<dbReference type="Proteomes" id="UP000294650">
    <property type="component" value="Unassembled WGS sequence"/>
</dbReference>
<feature type="transmembrane region" description="Helical" evidence="7">
    <location>
        <begin position="6"/>
        <end position="21"/>
    </location>
</feature>
<dbReference type="GO" id="GO:0008137">
    <property type="term" value="F:NADH dehydrogenase (ubiquinone) activity"/>
    <property type="evidence" value="ECO:0007669"/>
    <property type="project" value="InterPro"/>
</dbReference>
<evidence type="ECO:0000313" key="9">
    <source>
        <dbReference type="EMBL" id="TCT26422.1"/>
    </source>
</evidence>